<name>A0ABR9ZPB1_9CORY</name>
<protein>
    <submittedName>
        <fullName evidence="1">Uncharacterized protein</fullName>
    </submittedName>
</protein>
<dbReference type="Proteomes" id="UP000635902">
    <property type="component" value="Unassembled WGS sequence"/>
</dbReference>
<dbReference type="EMBL" id="JADKMY010000006">
    <property type="protein sequence ID" value="MBF4554427.1"/>
    <property type="molecule type" value="Genomic_DNA"/>
</dbReference>
<sequence>MDTTTQRRNLIAFYFGTKVATADVTSEQAILGASRRAYADLQRTLRGIGTHPDRDILKQKTHESITTFVDDLATIDSQEEFDRAHKQWCEKTVAEFEQRIHPTRTGFKFHYGQAQKWLNMTLKYLAVLDHPDAQRVYPYLHVPLDLYVYNEASREGIKRLTAWSTLGPEKYIAYQENLREMVKAKGKYSCPLDWEADVWVTRGSATPSP</sequence>
<proteinExistence type="predicted"/>
<evidence type="ECO:0000313" key="2">
    <source>
        <dbReference type="Proteomes" id="UP000635902"/>
    </source>
</evidence>
<organism evidence="1 2">
    <name type="scientific">Corynebacterium suicordis DSM 45110</name>
    <dbReference type="NCBI Taxonomy" id="1121369"/>
    <lineage>
        <taxon>Bacteria</taxon>
        <taxon>Bacillati</taxon>
        <taxon>Actinomycetota</taxon>
        <taxon>Actinomycetes</taxon>
        <taxon>Mycobacteriales</taxon>
        <taxon>Corynebacteriaceae</taxon>
        <taxon>Corynebacterium</taxon>
    </lineage>
</organism>
<gene>
    <name evidence="1" type="ORF">IRY30_10130</name>
</gene>
<keyword evidence="2" id="KW-1185">Reference proteome</keyword>
<accession>A0ABR9ZPB1</accession>
<dbReference type="RefSeq" id="WP_194557335.1">
    <property type="nucleotide sequence ID" value="NZ_JADKMY010000006.1"/>
</dbReference>
<evidence type="ECO:0000313" key="1">
    <source>
        <dbReference type="EMBL" id="MBF4554427.1"/>
    </source>
</evidence>
<comment type="caution">
    <text evidence="1">The sequence shown here is derived from an EMBL/GenBank/DDBJ whole genome shotgun (WGS) entry which is preliminary data.</text>
</comment>
<reference evidence="1 2" key="1">
    <citation type="submission" date="2020-10" db="EMBL/GenBank/DDBJ databases">
        <title>Novel species in genus Corynebacterium.</title>
        <authorList>
            <person name="Zhang G."/>
        </authorList>
    </citation>
    <scope>NUCLEOTIDE SEQUENCE [LARGE SCALE GENOMIC DNA]</scope>
    <source>
        <strain evidence="1 2">DSM 45110</strain>
    </source>
</reference>